<feature type="transmembrane region" description="Helical" evidence="1">
    <location>
        <begin position="6"/>
        <end position="27"/>
    </location>
</feature>
<evidence type="ECO:0000256" key="1">
    <source>
        <dbReference type="SAM" id="Phobius"/>
    </source>
</evidence>
<keyword evidence="1" id="KW-1133">Transmembrane helix</keyword>
<accession>A0A4S8PFY9</accession>
<proteinExistence type="predicted"/>
<keyword evidence="1" id="KW-0472">Membrane</keyword>
<evidence type="ECO:0000313" key="2">
    <source>
        <dbReference type="EMBL" id="THV27229.1"/>
    </source>
</evidence>
<dbReference type="AlphaFoldDB" id="A0A4S8PFY9"/>
<sequence>MLPVEWGPAAMFALVATPLTIVLRAWIRHRSDMFRERAKTERQRLALRSTVPAERPDILRALRDLDSPPDRGEE</sequence>
<keyword evidence="1" id="KW-0812">Transmembrane</keyword>
<dbReference type="EMBL" id="STGX01000011">
    <property type="protein sequence ID" value="THV27229.1"/>
    <property type="molecule type" value="Genomic_DNA"/>
</dbReference>
<gene>
    <name evidence="2" type="ORF">E9998_15305</name>
</gene>
<reference evidence="2 3" key="1">
    <citation type="journal article" date="2018" name="Int. J. Syst. Evol. Microbiol.">
        <title>Glycomyces paridis sp. nov., isolated from the medicinal plant Paris polyphylla.</title>
        <authorList>
            <person name="Fang X.M."/>
            <person name="Bai J.L."/>
            <person name="Su J."/>
            <person name="Zhao L.L."/>
            <person name="Liu H.Y."/>
            <person name="Ma B.P."/>
            <person name="Zhang Y.Q."/>
            <person name="Yu L.Y."/>
        </authorList>
    </citation>
    <scope>NUCLEOTIDE SEQUENCE [LARGE SCALE GENOMIC DNA]</scope>
    <source>
        <strain evidence="2 3">CPCC 204357</strain>
    </source>
</reference>
<dbReference type="Proteomes" id="UP000305792">
    <property type="component" value="Unassembled WGS sequence"/>
</dbReference>
<organism evidence="2 3">
    <name type="scientific">Glycomyces paridis</name>
    <dbReference type="NCBI Taxonomy" id="2126555"/>
    <lineage>
        <taxon>Bacteria</taxon>
        <taxon>Bacillati</taxon>
        <taxon>Actinomycetota</taxon>
        <taxon>Actinomycetes</taxon>
        <taxon>Glycomycetales</taxon>
        <taxon>Glycomycetaceae</taxon>
        <taxon>Glycomyces</taxon>
    </lineage>
</organism>
<name>A0A4S8PFY9_9ACTN</name>
<protein>
    <submittedName>
        <fullName evidence="2">Uncharacterized protein</fullName>
    </submittedName>
</protein>
<dbReference type="OrthoDB" id="9974603at2"/>
<keyword evidence="3" id="KW-1185">Reference proteome</keyword>
<comment type="caution">
    <text evidence="2">The sequence shown here is derived from an EMBL/GenBank/DDBJ whole genome shotgun (WGS) entry which is preliminary data.</text>
</comment>
<evidence type="ECO:0000313" key="3">
    <source>
        <dbReference type="Proteomes" id="UP000305792"/>
    </source>
</evidence>